<dbReference type="EMBL" id="CP001108">
    <property type="protein sequence ID" value="ACF46374.1"/>
    <property type="molecule type" value="Genomic_DNA"/>
</dbReference>
<dbReference type="AlphaFoldDB" id="B4S8I7"/>
<dbReference type="GO" id="GO:0009073">
    <property type="term" value="P:aromatic amino acid family biosynthetic process"/>
    <property type="evidence" value="ECO:0007669"/>
    <property type="project" value="UniProtKB-KW"/>
</dbReference>
<dbReference type="InterPro" id="IPR013785">
    <property type="entry name" value="Aldolase_TIM"/>
</dbReference>
<keyword evidence="4 8" id="KW-0028">Amino-acid biosynthesis</keyword>
<evidence type="ECO:0000259" key="9">
    <source>
        <dbReference type="Pfam" id="PF00793"/>
    </source>
</evidence>
<evidence type="ECO:0000256" key="4">
    <source>
        <dbReference type="ARBA" id="ARBA00022605"/>
    </source>
</evidence>
<evidence type="ECO:0000256" key="6">
    <source>
        <dbReference type="ARBA" id="ARBA00023141"/>
    </source>
</evidence>
<dbReference type="PANTHER" id="PTHR21225:SF10">
    <property type="entry name" value="PHOSPHO-2-DEHYDRO-3-DEOXYHEPTONATE ALDOLASE, TYR-SENSITIVE"/>
    <property type="match status" value="1"/>
</dbReference>
<sequence length="356" mass="39463">MQQLQDLRVSNITRLTAPQTFKQRLPVTEEIARTVLDGREEVENILSGKDSRMLVIVGPCSIHDIKAAMEYAVRLKALRDELKDDLCIVMRVYFEKPRTTIGWKGFINDPHLDGSFDIEHGLHYARKLLLDINALGLPTATEFLDPFTPQYVSDLVSWAAIGARTIESQTHRQMASGLSMPVGFKNSTDGRIQAAIDALRSAMHAHSFLGIDQEGHSSVITTTGNPFGHIVLRGGSQKPNYDPDNIADAERRLQAAHLPSAIMVDCSHANSGKKHEQQANVWDNIVEQRVNGTTSIIGVMIESNLFCGNQPFPDDPSSLQYGVSITDACIAWNETETLLRKGAVRLHEVLRKSELS</sequence>
<dbReference type="GO" id="GO:0005737">
    <property type="term" value="C:cytoplasm"/>
    <property type="evidence" value="ECO:0007669"/>
    <property type="project" value="TreeGrafter"/>
</dbReference>
<dbReference type="InterPro" id="IPR006218">
    <property type="entry name" value="DAHP1/KDSA"/>
</dbReference>
<comment type="catalytic activity">
    <reaction evidence="7 8">
        <text>D-erythrose 4-phosphate + phosphoenolpyruvate + H2O = 7-phospho-2-dehydro-3-deoxy-D-arabino-heptonate + phosphate</text>
        <dbReference type="Rhea" id="RHEA:14717"/>
        <dbReference type="ChEBI" id="CHEBI:15377"/>
        <dbReference type="ChEBI" id="CHEBI:16897"/>
        <dbReference type="ChEBI" id="CHEBI:43474"/>
        <dbReference type="ChEBI" id="CHEBI:58394"/>
        <dbReference type="ChEBI" id="CHEBI:58702"/>
        <dbReference type="EC" id="2.5.1.54"/>
    </reaction>
</comment>
<dbReference type="HOGENOM" id="CLU_030903_0_1_10"/>
<name>B4S8I7_PROA2</name>
<evidence type="ECO:0000256" key="1">
    <source>
        <dbReference type="ARBA" id="ARBA00003726"/>
    </source>
</evidence>
<dbReference type="UniPathway" id="UPA00053">
    <property type="reaction ID" value="UER00084"/>
</dbReference>
<protein>
    <recommendedName>
        <fullName evidence="8">Phospho-2-dehydro-3-deoxyheptonate aldolase</fullName>
        <ecNumber evidence="8">2.5.1.54</ecNumber>
    </recommendedName>
</protein>
<dbReference type="PANTHER" id="PTHR21225">
    <property type="entry name" value="PHOSPHO-2-DEHYDRO-3-DEOXYHEPTONATE ALDOLASE DAHP SYNTHETASE"/>
    <property type="match status" value="1"/>
</dbReference>
<dbReference type="RefSeq" id="WP_012505908.1">
    <property type="nucleotide sequence ID" value="NC_011059.1"/>
</dbReference>
<dbReference type="FunFam" id="3.20.20.70:FF:000005">
    <property type="entry name" value="Phospho-2-dehydro-3-deoxyheptonate aldolase"/>
    <property type="match status" value="1"/>
</dbReference>
<dbReference type="GO" id="GO:0008652">
    <property type="term" value="P:amino acid biosynthetic process"/>
    <property type="evidence" value="ECO:0007669"/>
    <property type="project" value="UniProtKB-KW"/>
</dbReference>
<dbReference type="Proteomes" id="UP000002725">
    <property type="component" value="Chromosome"/>
</dbReference>
<dbReference type="InterPro" id="IPR006219">
    <property type="entry name" value="DAHP_synth_1"/>
</dbReference>
<dbReference type="STRING" id="290512.Paes_1352"/>
<dbReference type="NCBIfam" id="NF009395">
    <property type="entry name" value="PRK12755.1"/>
    <property type="match status" value="1"/>
</dbReference>
<keyword evidence="6 8" id="KW-0057">Aromatic amino acid biosynthesis</keyword>
<accession>B4S8I7</accession>
<comment type="pathway">
    <text evidence="2 8">Metabolic intermediate biosynthesis; chorismate biosynthesis; chorismate from D-erythrose 4-phosphate and phosphoenolpyruvate: step 1/7.</text>
</comment>
<gene>
    <name evidence="10" type="ordered locus">Paes_1352</name>
</gene>
<evidence type="ECO:0000256" key="8">
    <source>
        <dbReference type="PIRNR" id="PIRNR001361"/>
    </source>
</evidence>
<keyword evidence="5 8" id="KW-0808">Transferase</keyword>
<evidence type="ECO:0000313" key="11">
    <source>
        <dbReference type="Proteomes" id="UP000002725"/>
    </source>
</evidence>
<dbReference type="PIRSF" id="PIRSF001361">
    <property type="entry name" value="DAHP_synthase"/>
    <property type="match status" value="1"/>
</dbReference>
<dbReference type="NCBIfam" id="TIGR00034">
    <property type="entry name" value="aroFGH"/>
    <property type="match status" value="1"/>
</dbReference>
<evidence type="ECO:0000256" key="2">
    <source>
        <dbReference type="ARBA" id="ARBA00004688"/>
    </source>
</evidence>
<dbReference type="GO" id="GO:0009423">
    <property type="term" value="P:chorismate biosynthetic process"/>
    <property type="evidence" value="ECO:0007669"/>
    <property type="project" value="UniProtKB-UniPathway"/>
</dbReference>
<evidence type="ECO:0000313" key="10">
    <source>
        <dbReference type="EMBL" id="ACF46374.1"/>
    </source>
</evidence>
<proteinExistence type="inferred from homology"/>
<dbReference type="SUPFAM" id="SSF51569">
    <property type="entry name" value="Aldolase"/>
    <property type="match status" value="1"/>
</dbReference>
<evidence type="ECO:0000256" key="3">
    <source>
        <dbReference type="ARBA" id="ARBA00007985"/>
    </source>
</evidence>
<comment type="similarity">
    <text evidence="3 8">Belongs to the class-I DAHP synthase family.</text>
</comment>
<dbReference type="eggNOG" id="COG0722">
    <property type="taxonomic scope" value="Bacteria"/>
</dbReference>
<dbReference type="NCBIfam" id="NF009396">
    <property type="entry name" value="PRK12756.1"/>
    <property type="match status" value="1"/>
</dbReference>
<dbReference type="GO" id="GO:0003849">
    <property type="term" value="F:3-deoxy-7-phosphoheptulonate synthase activity"/>
    <property type="evidence" value="ECO:0007669"/>
    <property type="project" value="UniProtKB-EC"/>
</dbReference>
<keyword evidence="11" id="KW-1185">Reference proteome</keyword>
<evidence type="ECO:0000256" key="5">
    <source>
        <dbReference type="ARBA" id="ARBA00022679"/>
    </source>
</evidence>
<organism evidence="10 11">
    <name type="scientific">Prosthecochloris aestuarii (strain DSM 271 / SK 413)</name>
    <dbReference type="NCBI Taxonomy" id="290512"/>
    <lineage>
        <taxon>Bacteria</taxon>
        <taxon>Pseudomonadati</taxon>
        <taxon>Chlorobiota</taxon>
        <taxon>Chlorobiia</taxon>
        <taxon>Chlorobiales</taxon>
        <taxon>Chlorobiaceae</taxon>
        <taxon>Prosthecochloris</taxon>
    </lineage>
</organism>
<evidence type="ECO:0000256" key="7">
    <source>
        <dbReference type="ARBA" id="ARBA00047508"/>
    </source>
</evidence>
<feature type="domain" description="DAHP synthetase I/KDSA" evidence="9">
    <location>
        <begin position="43"/>
        <end position="338"/>
    </location>
</feature>
<dbReference type="Pfam" id="PF00793">
    <property type="entry name" value="DAHP_synth_1"/>
    <property type="match status" value="1"/>
</dbReference>
<dbReference type="KEGG" id="paa:Paes_1352"/>
<dbReference type="Gene3D" id="3.20.20.70">
    <property type="entry name" value="Aldolase class I"/>
    <property type="match status" value="1"/>
</dbReference>
<dbReference type="EC" id="2.5.1.54" evidence="8"/>
<comment type="function">
    <text evidence="1 8">Stereospecific condensation of phosphoenolpyruvate (PEP) and D-erythrose-4-phosphate (E4P) giving rise to 3-deoxy-D-arabino-heptulosonate-7-phosphate (DAHP).</text>
</comment>
<reference evidence="10" key="1">
    <citation type="submission" date="2008-06" db="EMBL/GenBank/DDBJ databases">
        <title>Complete sequence of chromosome of Prosthecochloris aestuarii DSM 271.</title>
        <authorList>
            <consortium name="US DOE Joint Genome Institute"/>
            <person name="Lucas S."/>
            <person name="Copeland A."/>
            <person name="Lapidus A."/>
            <person name="Glavina del Rio T."/>
            <person name="Dalin E."/>
            <person name="Tice H."/>
            <person name="Bruce D."/>
            <person name="Goodwin L."/>
            <person name="Pitluck S."/>
            <person name="Schmutz J."/>
            <person name="Larimer F."/>
            <person name="Land M."/>
            <person name="Hauser L."/>
            <person name="Kyrpides N."/>
            <person name="Anderson I."/>
            <person name="Liu Z."/>
            <person name="Li T."/>
            <person name="Zhao F."/>
            <person name="Overmann J."/>
            <person name="Bryant D.A."/>
            <person name="Richardson P."/>
        </authorList>
    </citation>
    <scope>NUCLEOTIDE SEQUENCE [LARGE SCALE GENOMIC DNA]</scope>
    <source>
        <strain evidence="10">DSM 271</strain>
    </source>
</reference>
<dbReference type="GO" id="GO:0042802">
    <property type="term" value="F:identical protein binding"/>
    <property type="evidence" value="ECO:0007669"/>
    <property type="project" value="UniProtKB-ARBA"/>
</dbReference>